<dbReference type="AlphaFoldDB" id="A0A5N8XQ42"/>
<accession>A0A5N8XQ42</accession>
<dbReference type="EMBL" id="VJZC01000234">
    <property type="protein sequence ID" value="MPY60695.1"/>
    <property type="molecule type" value="Genomic_DNA"/>
</dbReference>
<dbReference type="Pfam" id="PF12802">
    <property type="entry name" value="MarR_2"/>
    <property type="match status" value="1"/>
</dbReference>
<dbReference type="InterPro" id="IPR000835">
    <property type="entry name" value="HTH_MarR-typ"/>
</dbReference>
<dbReference type="RefSeq" id="WP_152774158.1">
    <property type="nucleotide sequence ID" value="NZ_VJZC01000234.1"/>
</dbReference>
<dbReference type="InterPro" id="IPR036390">
    <property type="entry name" value="WH_DNA-bd_sf"/>
</dbReference>
<comment type="caution">
    <text evidence="2">The sequence shown here is derived from an EMBL/GenBank/DDBJ whole genome shotgun (WGS) entry which is preliminary data.</text>
</comment>
<dbReference type="InterPro" id="IPR039422">
    <property type="entry name" value="MarR/SlyA-like"/>
</dbReference>
<evidence type="ECO:0000313" key="3">
    <source>
        <dbReference type="Proteomes" id="UP000400924"/>
    </source>
</evidence>
<dbReference type="Gene3D" id="1.10.10.10">
    <property type="entry name" value="Winged helix-like DNA-binding domain superfamily/Winged helix DNA-binding domain"/>
    <property type="match status" value="1"/>
</dbReference>
<reference evidence="2 3" key="1">
    <citation type="submission" date="2019-07" db="EMBL/GenBank/DDBJ databases">
        <title>New species of Amycolatopsis and Streptomyces.</title>
        <authorList>
            <person name="Duangmal K."/>
            <person name="Teo W.F.A."/>
            <person name="Lipun K."/>
        </authorList>
    </citation>
    <scope>NUCLEOTIDE SEQUENCE [LARGE SCALE GENOMIC DNA]</scope>
    <source>
        <strain evidence="2 3">NBRC 106415</strain>
    </source>
</reference>
<organism evidence="2 3">
    <name type="scientific">Streptomyces spongiae</name>
    <dbReference type="NCBI Taxonomy" id="565072"/>
    <lineage>
        <taxon>Bacteria</taxon>
        <taxon>Bacillati</taxon>
        <taxon>Actinomycetota</taxon>
        <taxon>Actinomycetes</taxon>
        <taxon>Kitasatosporales</taxon>
        <taxon>Streptomycetaceae</taxon>
        <taxon>Streptomyces</taxon>
    </lineage>
</organism>
<dbReference type="Proteomes" id="UP000400924">
    <property type="component" value="Unassembled WGS sequence"/>
</dbReference>
<protein>
    <submittedName>
        <fullName evidence="2">MarR family transcriptional regulator</fullName>
    </submittedName>
</protein>
<dbReference type="SMART" id="SM00347">
    <property type="entry name" value="HTH_MARR"/>
    <property type="match status" value="1"/>
</dbReference>
<sequence>METPQKPCWLSDDEMETWHALSGLLIRLPGALDAQLQRDAGISHVEYQVMAMLSRTAERTLRMSELAGYTGSSLSRLSHLVTRLERNEWVRRTPDPDDGRYTLAILTESGWDKVAATAPGHAEAVRRFVLDPVTKAQQRQLRDIGRRIWRAVGPNDHYLPPPR</sequence>
<dbReference type="SUPFAM" id="SSF46785">
    <property type="entry name" value="Winged helix' DNA-binding domain"/>
    <property type="match status" value="1"/>
</dbReference>
<dbReference type="PROSITE" id="PS50995">
    <property type="entry name" value="HTH_MARR_2"/>
    <property type="match status" value="1"/>
</dbReference>
<evidence type="ECO:0000313" key="2">
    <source>
        <dbReference type="EMBL" id="MPY60695.1"/>
    </source>
</evidence>
<dbReference type="PANTHER" id="PTHR33164">
    <property type="entry name" value="TRANSCRIPTIONAL REGULATOR, MARR FAMILY"/>
    <property type="match status" value="1"/>
</dbReference>
<gene>
    <name evidence="2" type="ORF">FNH08_27180</name>
</gene>
<keyword evidence="3" id="KW-1185">Reference proteome</keyword>
<feature type="domain" description="HTH marR-type" evidence="1">
    <location>
        <begin position="18"/>
        <end position="150"/>
    </location>
</feature>
<dbReference type="InterPro" id="IPR036388">
    <property type="entry name" value="WH-like_DNA-bd_sf"/>
</dbReference>
<proteinExistence type="predicted"/>
<dbReference type="GO" id="GO:0006950">
    <property type="term" value="P:response to stress"/>
    <property type="evidence" value="ECO:0007669"/>
    <property type="project" value="TreeGrafter"/>
</dbReference>
<dbReference type="GO" id="GO:0003700">
    <property type="term" value="F:DNA-binding transcription factor activity"/>
    <property type="evidence" value="ECO:0007669"/>
    <property type="project" value="InterPro"/>
</dbReference>
<name>A0A5N8XQ42_9ACTN</name>
<dbReference type="PANTHER" id="PTHR33164:SF99">
    <property type="entry name" value="MARR FAMILY REGULATORY PROTEIN"/>
    <property type="match status" value="1"/>
</dbReference>
<dbReference type="OrthoDB" id="8635520at2"/>
<evidence type="ECO:0000259" key="1">
    <source>
        <dbReference type="PROSITE" id="PS50995"/>
    </source>
</evidence>